<keyword evidence="3" id="KW-1185">Reference proteome</keyword>
<reference evidence="2 3" key="2">
    <citation type="submission" date="2019-02" db="EMBL/GenBank/DDBJ databases">
        <title>'Lichenibacterium ramalinii' gen. nov. sp. nov., 'Lichenibacterium minor' gen. nov. sp. nov.</title>
        <authorList>
            <person name="Pankratov T."/>
        </authorList>
    </citation>
    <scope>NUCLEOTIDE SEQUENCE [LARGE SCALE GENOMIC DNA]</scope>
    <source>
        <strain evidence="2 3">RmlP001</strain>
    </source>
</reference>
<comment type="caution">
    <text evidence="2">The sequence shown here is derived from an EMBL/GenBank/DDBJ whole genome shotgun (WGS) entry which is preliminary data.</text>
</comment>
<dbReference type="RefSeq" id="WP_129219716.1">
    <property type="nucleotide sequence ID" value="NZ_QYBC01000010.1"/>
</dbReference>
<evidence type="ECO:0000313" key="2">
    <source>
        <dbReference type="EMBL" id="RYB04441.1"/>
    </source>
</evidence>
<dbReference type="EMBL" id="QYBC01000010">
    <property type="protein sequence ID" value="RYB04441.1"/>
    <property type="molecule type" value="Genomic_DNA"/>
</dbReference>
<reference evidence="2 3" key="1">
    <citation type="submission" date="2018-09" db="EMBL/GenBank/DDBJ databases">
        <authorList>
            <person name="Grouzdev D.S."/>
            <person name="Krutkina M.S."/>
        </authorList>
    </citation>
    <scope>NUCLEOTIDE SEQUENCE [LARGE SCALE GENOMIC DNA]</scope>
    <source>
        <strain evidence="2 3">RmlP001</strain>
    </source>
</reference>
<evidence type="ECO:0000313" key="3">
    <source>
        <dbReference type="Proteomes" id="UP000289411"/>
    </source>
</evidence>
<dbReference type="AlphaFoldDB" id="A0A4V1RIL6"/>
<dbReference type="Proteomes" id="UP000289411">
    <property type="component" value="Unassembled WGS sequence"/>
</dbReference>
<feature type="compositionally biased region" description="Basic and acidic residues" evidence="1">
    <location>
        <begin position="155"/>
        <end position="165"/>
    </location>
</feature>
<name>A0A4V1RIL6_9HYPH</name>
<feature type="region of interest" description="Disordered" evidence="1">
    <location>
        <begin position="133"/>
        <end position="165"/>
    </location>
</feature>
<protein>
    <submittedName>
        <fullName evidence="2">Uncharacterized protein</fullName>
    </submittedName>
</protein>
<gene>
    <name evidence="2" type="ORF">D3272_13475</name>
</gene>
<organism evidence="2 3">
    <name type="scientific">Lichenibacterium ramalinae</name>
    <dbReference type="NCBI Taxonomy" id="2316527"/>
    <lineage>
        <taxon>Bacteria</taxon>
        <taxon>Pseudomonadati</taxon>
        <taxon>Pseudomonadota</taxon>
        <taxon>Alphaproteobacteria</taxon>
        <taxon>Hyphomicrobiales</taxon>
        <taxon>Lichenihabitantaceae</taxon>
        <taxon>Lichenibacterium</taxon>
    </lineage>
</organism>
<proteinExistence type="predicted"/>
<sequence>MEGARWRLILNEQDRDEPGDAGGGRIATRVADAGDAVFKRLADRAERGSYRFVGAALALSCLFALPPVADSSTVDPDADGGEIASLRRDLDDGIGGLRQKWIAMQKAEEEKGRGVADQLAALREQVRLQAEELTSLGARPAPRVGPTVPPMPLPHKPEPVGEGHP</sequence>
<accession>A0A4V1RIL6</accession>
<evidence type="ECO:0000256" key="1">
    <source>
        <dbReference type="SAM" id="MobiDB-lite"/>
    </source>
</evidence>